<evidence type="ECO:0000313" key="3">
    <source>
        <dbReference type="Proteomes" id="UP000233654"/>
    </source>
</evidence>
<reference evidence="2 3" key="1">
    <citation type="journal article" date="2017" name="ISME J.">
        <title>Potential for microbial H2 and metal transformations associated with novel bacteria and archaea in deep terrestrial subsurface sediments.</title>
        <authorList>
            <person name="Hernsdorf A.W."/>
            <person name="Amano Y."/>
            <person name="Miyakawa K."/>
            <person name="Ise K."/>
            <person name="Suzuki Y."/>
            <person name="Anantharaman K."/>
            <person name="Probst A."/>
            <person name="Burstein D."/>
            <person name="Thomas B.C."/>
            <person name="Banfield J.F."/>
        </authorList>
    </citation>
    <scope>NUCLEOTIDE SEQUENCE [LARGE SCALE GENOMIC DNA]</scope>
    <source>
        <strain evidence="2">HGW-Actinobacteria-3</strain>
    </source>
</reference>
<feature type="region of interest" description="Disordered" evidence="1">
    <location>
        <begin position="206"/>
        <end position="225"/>
    </location>
</feature>
<dbReference type="Proteomes" id="UP000233654">
    <property type="component" value="Unassembled WGS sequence"/>
</dbReference>
<proteinExistence type="predicted"/>
<name>A0A2N3G6W2_9ACTN</name>
<feature type="compositionally biased region" description="Basic and acidic residues" evidence="1">
    <location>
        <begin position="210"/>
        <end position="225"/>
    </location>
</feature>
<dbReference type="AlphaFoldDB" id="A0A2N3G6W2"/>
<evidence type="ECO:0000313" key="2">
    <source>
        <dbReference type="EMBL" id="PKQ28457.1"/>
    </source>
</evidence>
<dbReference type="EMBL" id="PHEX01000015">
    <property type="protein sequence ID" value="PKQ28457.1"/>
    <property type="molecule type" value="Genomic_DNA"/>
</dbReference>
<sequence length="225" mass="25888">MRKVWRRLCGRRFKITVVALVVALLAGGAFLQVSVDRCVTARDRWDESSPFDSGRSVLDLLGGVRQTLAAYFWTKTDDIFHEYTGHSTADTKFLFPYYWMITRLDTHFEMSFYYASYMLCVFGHPKAGLNLAIEGMKYNPDSALLQENLASIYFFFKKDPAKAGYHNRKAIELEKDPDQALANQVFQNVIDQVLAGKKKIPEKAPVQEYKCSDPECEHNKDKHEH</sequence>
<comment type="caution">
    <text evidence="2">The sequence shown here is derived from an EMBL/GenBank/DDBJ whole genome shotgun (WGS) entry which is preliminary data.</text>
</comment>
<organism evidence="2 3">
    <name type="scientific">Candidatus Anoxymicrobium japonicum</name>
    <dbReference type="NCBI Taxonomy" id="2013648"/>
    <lineage>
        <taxon>Bacteria</taxon>
        <taxon>Bacillati</taxon>
        <taxon>Actinomycetota</taxon>
        <taxon>Candidatus Geothermincolia</taxon>
        <taxon>Candidatus Geothermincolales</taxon>
        <taxon>Candidatus Anoxymicrobiaceae</taxon>
        <taxon>Candidatus Anoxymicrobium</taxon>
    </lineage>
</organism>
<evidence type="ECO:0000256" key="1">
    <source>
        <dbReference type="SAM" id="MobiDB-lite"/>
    </source>
</evidence>
<protein>
    <submittedName>
        <fullName evidence="2">Uncharacterized protein</fullName>
    </submittedName>
</protein>
<gene>
    <name evidence="2" type="ORF">CVT63_02625</name>
</gene>
<accession>A0A2N3G6W2</accession>